<dbReference type="Pfam" id="PF03466">
    <property type="entry name" value="LysR_substrate"/>
    <property type="match status" value="1"/>
</dbReference>
<comment type="caution">
    <text evidence="4">The sequence shown here is derived from an EMBL/GenBank/DDBJ whole genome shotgun (WGS) entry which is preliminary data.</text>
</comment>
<dbReference type="AlphaFoldDB" id="X1BF65"/>
<evidence type="ECO:0000259" key="3">
    <source>
        <dbReference type="Pfam" id="PF03466"/>
    </source>
</evidence>
<protein>
    <recommendedName>
        <fullName evidence="3">LysR substrate-binding domain-containing protein</fullName>
    </recommendedName>
</protein>
<feature type="region of interest" description="Disordered" evidence="2">
    <location>
        <begin position="102"/>
        <end position="136"/>
    </location>
</feature>
<reference evidence="4" key="1">
    <citation type="journal article" date="2014" name="Front. Microbiol.">
        <title>High frequency of phylogenetically diverse reductive dehalogenase-homologous genes in deep subseafloor sedimentary metagenomes.</title>
        <authorList>
            <person name="Kawai M."/>
            <person name="Futagami T."/>
            <person name="Toyoda A."/>
            <person name="Takaki Y."/>
            <person name="Nishi S."/>
            <person name="Hori S."/>
            <person name="Arai W."/>
            <person name="Tsubouchi T."/>
            <person name="Morono Y."/>
            <person name="Uchiyama I."/>
            <person name="Ito T."/>
            <person name="Fujiyama A."/>
            <person name="Inagaki F."/>
            <person name="Takami H."/>
        </authorList>
    </citation>
    <scope>NUCLEOTIDE SEQUENCE</scope>
    <source>
        <strain evidence="4">Expedition CK06-06</strain>
    </source>
</reference>
<comment type="similarity">
    <text evidence="1">Belongs to the LysR transcriptional regulatory family.</text>
</comment>
<evidence type="ECO:0000313" key="4">
    <source>
        <dbReference type="EMBL" id="GAG82763.1"/>
    </source>
</evidence>
<sequence>GATEFQWSLKSDRGRERFAVAGPFEADDGDVLTAWALDGRGIVNKPLFEVAEYLADGRLVAVATSTPPVTVQLSCLYPHKRFQDPKSRLFIDHMVAHCRSELTRISDRNAAPSSPDRSSNRKAKSKAARGNAKSHH</sequence>
<dbReference type="SUPFAM" id="SSF53850">
    <property type="entry name" value="Periplasmic binding protein-like II"/>
    <property type="match status" value="1"/>
</dbReference>
<dbReference type="InterPro" id="IPR058163">
    <property type="entry name" value="LysR-type_TF_proteobact-type"/>
</dbReference>
<dbReference type="Gene3D" id="3.40.190.290">
    <property type="match status" value="1"/>
</dbReference>
<feature type="compositionally biased region" description="Basic residues" evidence="2">
    <location>
        <begin position="120"/>
        <end position="136"/>
    </location>
</feature>
<feature type="non-terminal residue" evidence="4">
    <location>
        <position position="1"/>
    </location>
</feature>
<proteinExistence type="inferred from homology"/>
<evidence type="ECO:0000256" key="1">
    <source>
        <dbReference type="ARBA" id="ARBA00009437"/>
    </source>
</evidence>
<accession>X1BF65</accession>
<evidence type="ECO:0000256" key="2">
    <source>
        <dbReference type="SAM" id="MobiDB-lite"/>
    </source>
</evidence>
<organism evidence="4">
    <name type="scientific">marine sediment metagenome</name>
    <dbReference type="NCBI Taxonomy" id="412755"/>
    <lineage>
        <taxon>unclassified sequences</taxon>
        <taxon>metagenomes</taxon>
        <taxon>ecological metagenomes</taxon>
    </lineage>
</organism>
<gene>
    <name evidence="4" type="ORF">S01H4_29756</name>
</gene>
<dbReference type="PANTHER" id="PTHR30537:SF5">
    <property type="entry name" value="HTH-TYPE TRANSCRIPTIONAL ACTIVATOR TTDR-RELATED"/>
    <property type="match status" value="1"/>
</dbReference>
<dbReference type="EMBL" id="BART01015307">
    <property type="protein sequence ID" value="GAG82763.1"/>
    <property type="molecule type" value="Genomic_DNA"/>
</dbReference>
<feature type="domain" description="LysR substrate-binding" evidence="3">
    <location>
        <begin position="5"/>
        <end position="98"/>
    </location>
</feature>
<name>X1BF65_9ZZZZ</name>
<dbReference type="PANTHER" id="PTHR30537">
    <property type="entry name" value="HTH-TYPE TRANSCRIPTIONAL REGULATOR"/>
    <property type="match status" value="1"/>
</dbReference>
<dbReference type="InterPro" id="IPR005119">
    <property type="entry name" value="LysR_subst-bd"/>
</dbReference>